<name>A0A4R1KKG9_9PAST</name>
<evidence type="ECO:0000313" key="1">
    <source>
        <dbReference type="EMBL" id="TCK64967.1"/>
    </source>
</evidence>
<protein>
    <submittedName>
        <fullName evidence="1">Uncharacterized protein</fullName>
    </submittedName>
</protein>
<dbReference type="AlphaFoldDB" id="A0A4R1KKG9"/>
<proteinExistence type="predicted"/>
<keyword evidence="2" id="KW-1185">Reference proteome</keyword>
<dbReference type="Proteomes" id="UP000295496">
    <property type="component" value="Unassembled WGS sequence"/>
</dbReference>
<evidence type="ECO:0000313" key="2">
    <source>
        <dbReference type="Proteomes" id="UP000295496"/>
    </source>
</evidence>
<gene>
    <name evidence="1" type="ORF">EV692_2352</name>
</gene>
<comment type="caution">
    <text evidence="1">The sequence shown here is derived from an EMBL/GenBank/DDBJ whole genome shotgun (WGS) entry which is preliminary data.</text>
</comment>
<dbReference type="EMBL" id="SMGJ01000011">
    <property type="protein sequence ID" value="TCK64967.1"/>
    <property type="molecule type" value="Genomic_DNA"/>
</dbReference>
<accession>A0A4R1KKG9</accession>
<organism evidence="1 2">
    <name type="scientific">Lonepinella koalarum</name>
    <dbReference type="NCBI Taxonomy" id="53417"/>
    <lineage>
        <taxon>Bacteria</taxon>
        <taxon>Pseudomonadati</taxon>
        <taxon>Pseudomonadota</taxon>
        <taxon>Gammaproteobacteria</taxon>
        <taxon>Pasteurellales</taxon>
        <taxon>Pasteurellaceae</taxon>
        <taxon>Lonepinella</taxon>
    </lineage>
</organism>
<reference evidence="1 2" key="1">
    <citation type="submission" date="2019-03" db="EMBL/GenBank/DDBJ databases">
        <title>Genomic Encyclopedia of Type Strains, Phase IV (KMG-IV): sequencing the most valuable type-strain genomes for metagenomic binning, comparative biology and taxonomic classification.</title>
        <authorList>
            <person name="Goeker M."/>
        </authorList>
    </citation>
    <scope>NUCLEOTIDE SEQUENCE [LARGE SCALE GENOMIC DNA]</scope>
    <source>
        <strain evidence="1 2">DSM 10053</strain>
    </source>
</reference>
<sequence>MVFSKNNLPIEFPIPASVNKLICCDLDKNTIHTYGHCLDKPYCHGILSVLEKL</sequence>